<reference evidence="1 2" key="1">
    <citation type="submission" date="2024-06" db="EMBL/GenBank/DDBJ databases">
        <title>Complete genome of Phlyctema vagabunda strain 19-DSS-EL-015.</title>
        <authorList>
            <person name="Fiorenzani C."/>
        </authorList>
    </citation>
    <scope>NUCLEOTIDE SEQUENCE [LARGE SCALE GENOMIC DNA]</scope>
    <source>
        <strain evidence="1 2">19-DSS-EL-015</strain>
    </source>
</reference>
<evidence type="ECO:0000313" key="2">
    <source>
        <dbReference type="Proteomes" id="UP001629113"/>
    </source>
</evidence>
<name>A0ABR4PPU6_9HELO</name>
<comment type="caution">
    <text evidence="1">The sequence shown here is derived from an EMBL/GenBank/DDBJ whole genome shotgun (WGS) entry which is preliminary data.</text>
</comment>
<evidence type="ECO:0008006" key="3">
    <source>
        <dbReference type="Google" id="ProtNLM"/>
    </source>
</evidence>
<accession>A0ABR4PPU6</accession>
<evidence type="ECO:0000313" key="1">
    <source>
        <dbReference type="EMBL" id="KAL3425300.1"/>
    </source>
</evidence>
<dbReference type="Proteomes" id="UP001629113">
    <property type="component" value="Unassembled WGS sequence"/>
</dbReference>
<organism evidence="1 2">
    <name type="scientific">Phlyctema vagabunda</name>
    <dbReference type="NCBI Taxonomy" id="108571"/>
    <lineage>
        <taxon>Eukaryota</taxon>
        <taxon>Fungi</taxon>
        <taxon>Dikarya</taxon>
        <taxon>Ascomycota</taxon>
        <taxon>Pezizomycotina</taxon>
        <taxon>Leotiomycetes</taxon>
        <taxon>Helotiales</taxon>
        <taxon>Dermateaceae</taxon>
        <taxon>Phlyctema</taxon>
    </lineage>
</organism>
<dbReference type="Gene3D" id="3.40.50.1820">
    <property type="entry name" value="alpha/beta hydrolase"/>
    <property type="match status" value="1"/>
</dbReference>
<dbReference type="InterPro" id="IPR029058">
    <property type="entry name" value="AB_hydrolase_fold"/>
</dbReference>
<keyword evidence="2" id="KW-1185">Reference proteome</keyword>
<sequence>MTIGHSDDELLAFASAAQFHQSLFLPATPSHGSLRVTFAVVGLLEESAPTMLWLGGMFGTRYDGLSKHHMATTMGVRLVYCDRPGMGGSTPVALENRINVWLETVPILMSHLNASRVALGCHSAGTVYLLNTMFYLPHILSHKHAYVAMAAPWVSTKDSGVSSMAMAKKIPDSLFVNWNRISVFIRKNIVPAAGSSSGVLESVLKPFHSESWATDQAAKETEAEAVYGMPSTSRKFLAKHVNSFVIQEDSTGANSEALLCLKKGAGTLWGVADDYEHFVPELLDVLKARFDNNLTDQKCTFHAFFAESDSLVGKKGQQYFDQCWTTLQTQDIVDYKSFLLPGTDHDSVCQPENGMFERIFKEMKRENAPLSPEA</sequence>
<proteinExistence type="predicted"/>
<protein>
    <recommendedName>
        <fullName evidence="3">AB hydrolase-1 domain-containing protein</fullName>
    </recommendedName>
</protein>
<dbReference type="SUPFAM" id="SSF53474">
    <property type="entry name" value="alpha/beta-Hydrolases"/>
    <property type="match status" value="1"/>
</dbReference>
<gene>
    <name evidence="1" type="ORF">PVAG01_02091</name>
</gene>
<dbReference type="EMBL" id="JBFCZG010000002">
    <property type="protein sequence ID" value="KAL3425300.1"/>
    <property type="molecule type" value="Genomic_DNA"/>
</dbReference>